<organism evidence="1">
    <name type="scientific">Anguilla anguilla</name>
    <name type="common">European freshwater eel</name>
    <name type="synonym">Muraena anguilla</name>
    <dbReference type="NCBI Taxonomy" id="7936"/>
    <lineage>
        <taxon>Eukaryota</taxon>
        <taxon>Metazoa</taxon>
        <taxon>Chordata</taxon>
        <taxon>Craniata</taxon>
        <taxon>Vertebrata</taxon>
        <taxon>Euteleostomi</taxon>
        <taxon>Actinopterygii</taxon>
        <taxon>Neopterygii</taxon>
        <taxon>Teleostei</taxon>
        <taxon>Anguilliformes</taxon>
        <taxon>Anguillidae</taxon>
        <taxon>Anguilla</taxon>
    </lineage>
</organism>
<reference evidence="1" key="2">
    <citation type="journal article" date="2015" name="Fish Shellfish Immunol.">
        <title>Early steps in the European eel (Anguilla anguilla)-Vibrio vulnificus interaction in the gills: Role of the RtxA13 toxin.</title>
        <authorList>
            <person name="Callol A."/>
            <person name="Pajuelo D."/>
            <person name="Ebbesson L."/>
            <person name="Teles M."/>
            <person name="MacKenzie S."/>
            <person name="Amaro C."/>
        </authorList>
    </citation>
    <scope>NUCLEOTIDE SEQUENCE</scope>
</reference>
<protein>
    <submittedName>
        <fullName evidence="1">Uncharacterized protein</fullName>
    </submittedName>
</protein>
<evidence type="ECO:0000313" key="1">
    <source>
        <dbReference type="EMBL" id="JAH75782.1"/>
    </source>
</evidence>
<reference evidence="1" key="1">
    <citation type="submission" date="2014-11" db="EMBL/GenBank/DDBJ databases">
        <authorList>
            <person name="Amaro Gonzalez C."/>
        </authorList>
    </citation>
    <scope>NUCLEOTIDE SEQUENCE</scope>
</reference>
<dbReference type="AlphaFoldDB" id="A0A0E9VCL5"/>
<dbReference type="EMBL" id="GBXM01032795">
    <property type="protein sequence ID" value="JAH75782.1"/>
    <property type="molecule type" value="Transcribed_RNA"/>
</dbReference>
<accession>A0A0E9VCL5</accession>
<sequence length="29" mass="3224">MPLDEDSLSSGVQVPLFRVNLPECNFTKS</sequence>
<name>A0A0E9VCL5_ANGAN</name>
<proteinExistence type="predicted"/>